<keyword evidence="2" id="KW-1185">Reference proteome</keyword>
<name>A0ACD1A6C8_9FIRM</name>
<accession>A0ACD1A6C8</accession>
<reference evidence="1" key="1">
    <citation type="submission" date="2019-08" db="EMBL/GenBank/DDBJ databases">
        <title>Genome sequence of Clostridiales bacterium MT110.</title>
        <authorList>
            <person name="Cao J."/>
        </authorList>
    </citation>
    <scope>NUCLEOTIDE SEQUENCE</scope>
    <source>
        <strain evidence="1">MT110</strain>
    </source>
</reference>
<protein>
    <submittedName>
        <fullName evidence="1">Uncharacterized protein</fullName>
    </submittedName>
</protein>
<evidence type="ECO:0000313" key="2">
    <source>
        <dbReference type="Proteomes" id="UP000594014"/>
    </source>
</evidence>
<dbReference type="EMBL" id="CP042469">
    <property type="protein sequence ID" value="QOX61915.1"/>
    <property type="molecule type" value="Genomic_DNA"/>
</dbReference>
<gene>
    <name evidence="1" type="ORF">FRZ06_00360</name>
</gene>
<sequence length="512" mass="59201">MELKKMISCLNFPESNVAVELNNPDVMLSGVEFYIDQKIIRSDIIYVLFDPVLPYKYFKAKKTYTFLIFTVKKIEMIQDPDYFINFIVVKRPNCFTSVVNRINEILAEKYKLMEGTCGITDSFFHKHGIHSIFNAAYSVFQNPIILLDSSSKAIANAPANDSMLDCFSQSNIENFGQRFKELQYVLKDNLMPTMIKQAFSLYNMLASNIIVNGYIVGTMMLFEKDKLFDENDRNFFCALINVVTHELGSNHLYSQSHGRSSSLLLNDVINTPNYPPIMLERQLGSLGFNRLHNMCFVVISFSANPNYTVFNELTTLIDAYFPEDLYTIQSEKLILLITNASHLENKVLPRLKELHANYNLQIGISNAFTELSDVHKHLNQALTALSYYQKMTDPCYRYYVFYEHIAQLKLLDIMTAHCDLLEFCSPDIINLIKYDEKNQSDLAQTLSVYLNCFGDGILASRKLRIHKNTLYYRLGLIKNFMNNELTDGETNYVYMFSFRTLQYLGLFHPIDL</sequence>
<proteinExistence type="predicted"/>
<organism evidence="1 2">
    <name type="scientific">Anoxybacterium hadale</name>
    <dbReference type="NCBI Taxonomy" id="3408580"/>
    <lineage>
        <taxon>Bacteria</taxon>
        <taxon>Bacillati</taxon>
        <taxon>Bacillota</taxon>
        <taxon>Clostridia</taxon>
        <taxon>Peptostreptococcales</taxon>
        <taxon>Anaerovoracaceae</taxon>
        <taxon>Anoxybacterium</taxon>
    </lineage>
</organism>
<dbReference type="Proteomes" id="UP000594014">
    <property type="component" value="Chromosome"/>
</dbReference>
<evidence type="ECO:0000313" key="1">
    <source>
        <dbReference type="EMBL" id="QOX61915.1"/>
    </source>
</evidence>